<evidence type="ECO:0000313" key="2">
    <source>
        <dbReference type="EMBL" id="ABF57490.1"/>
    </source>
</evidence>
<dbReference type="GeneID" id="5745471"/>
<proteinExistence type="predicted"/>
<sequence length="187" mass="21593">MKPTRITCPRSLTSTEAKRCTSSASRRRRSLMANGKYPIVPYWDITKRNDWRNKESLKKNGITYLSNVHNFDYILERSPRLKRYMLSRALKIRSNIISQIPASKDSRSDGRQDAKNSVGIRQETPGGWHKNRATYLITDESRRGAVRVIDYLSQFDGEIRDKRRKGDRAGAPTRKRISEKAIDHAAI</sequence>
<evidence type="ECO:0000313" key="3">
    <source>
        <dbReference type="Proteomes" id="UP000002414"/>
    </source>
</evidence>
<feature type="region of interest" description="Disordered" evidence="1">
    <location>
        <begin position="101"/>
        <end position="126"/>
    </location>
</feature>
<keyword evidence="3" id="KW-1185">Reference proteome</keyword>
<name>A7IYA7_9CAUD</name>
<protein>
    <submittedName>
        <fullName evidence="2">Gp36</fullName>
    </submittedName>
</protein>
<accession>A7IYA7</accession>
<organism evidence="2 3">
    <name type="scientific">Corynebacterium phage P1201</name>
    <dbReference type="NCBI Taxonomy" id="384848"/>
    <lineage>
        <taxon>Viruses</taxon>
        <taxon>Duplodnaviria</taxon>
        <taxon>Heunggongvirae</taxon>
        <taxon>Uroviricota</taxon>
        <taxon>Caudoviricetes</taxon>
        <taxon>Zierdtviridae</taxon>
        <taxon>Toshachvirinae</taxon>
        <taxon>Chunghsingvirus</taxon>
        <taxon>Chunghsingvirus P1201</taxon>
        <taxon>Corynebacterium virus P1201</taxon>
    </lineage>
</organism>
<dbReference type="RefSeq" id="YP_001468938.1">
    <property type="nucleotide sequence ID" value="NC_009816.1"/>
</dbReference>
<dbReference type="KEGG" id="vg:5745471"/>
<dbReference type="Proteomes" id="UP000002414">
    <property type="component" value="Segment"/>
</dbReference>
<dbReference type="EMBL" id="DQ499600">
    <property type="protein sequence ID" value="ABF57490.1"/>
    <property type="molecule type" value="Genomic_DNA"/>
</dbReference>
<feature type="compositionally biased region" description="Basic and acidic residues" evidence="1">
    <location>
        <begin position="104"/>
        <end position="114"/>
    </location>
</feature>
<reference evidence="2 3" key="1">
    <citation type="journal article" date="2008" name="Virology">
        <title>Genome sequence of the lytic bacteriophage P1201 from Corynebacterium glutamicum NCHU 87078: Evolutionary relationships to phages from Corynebacterineae.</title>
        <authorList>
            <person name="Chen C.L."/>
            <person name="Pan T.Y."/>
            <person name="Kan S.C."/>
            <person name="Kuan Y.C."/>
            <person name="Hong L.Y."/>
            <person name="Chiu K.R."/>
            <person name="Sheu C.S."/>
            <person name="Yang J.S."/>
            <person name="Hsu W.H."/>
            <person name="Hu H.Y."/>
        </authorList>
    </citation>
    <scope>NUCLEOTIDE SEQUENCE</scope>
</reference>
<evidence type="ECO:0000256" key="1">
    <source>
        <dbReference type="SAM" id="MobiDB-lite"/>
    </source>
</evidence>